<organism evidence="2 3">
    <name type="scientific">Eragrostis curvula</name>
    <name type="common">weeping love grass</name>
    <dbReference type="NCBI Taxonomy" id="38414"/>
    <lineage>
        <taxon>Eukaryota</taxon>
        <taxon>Viridiplantae</taxon>
        <taxon>Streptophyta</taxon>
        <taxon>Embryophyta</taxon>
        <taxon>Tracheophyta</taxon>
        <taxon>Spermatophyta</taxon>
        <taxon>Magnoliopsida</taxon>
        <taxon>Liliopsida</taxon>
        <taxon>Poales</taxon>
        <taxon>Poaceae</taxon>
        <taxon>PACMAD clade</taxon>
        <taxon>Chloridoideae</taxon>
        <taxon>Eragrostideae</taxon>
        <taxon>Eragrostidinae</taxon>
        <taxon>Eragrostis</taxon>
    </lineage>
</organism>
<dbReference type="PANTHER" id="PTHR33883">
    <property type="entry name" value="WPP DOMAIN-ASSOCIATED PROTEIN"/>
    <property type="match status" value="1"/>
</dbReference>
<evidence type="ECO:0000256" key="1">
    <source>
        <dbReference type="SAM" id="MobiDB-lite"/>
    </source>
</evidence>
<accession>A0A5J9TUU8</accession>
<name>A0A5J9TUU8_9POAL</name>
<feature type="region of interest" description="Disordered" evidence="1">
    <location>
        <begin position="644"/>
        <end position="668"/>
    </location>
</feature>
<evidence type="ECO:0000313" key="2">
    <source>
        <dbReference type="EMBL" id="TVU15173.1"/>
    </source>
</evidence>
<dbReference type="AlphaFoldDB" id="A0A5J9TUU8"/>
<evidence type="ECO:0000313" key="3">
    <source>
        <dbReference type="Proteomes" id="UP000324897"/>
    </source>
</evidence>
<feature type="region of interest" description="Disordered" evidence="1">
    <location>
        <begin position="204"/>
        <end position="253"/>
    </location>
</feature>
<dbReference type="InterPro" id="IPR037490">
    <property type="entry name" value="WAP"/>
</dbReference>
<keyword evidence="3" id="KW-1185">Reference proteome</keyword>
<dbReference type="PANTHER" id="PTHR33883:SF7">
    <property type="entry name" value="OS04G0521600 PROTEIN"/>
    <property type="match status" value="1"/>
</dbReference>
<gene>
    <name evidence="2" type="ORF">EJB05_38680</name>
</gene>
<feature type="compositionally biased region" description="Basic and acidic residues" evidence="1">
    <location>
        <begin position="243"/>
        <end position="253"/>
    </location>
</feature>
<sequence>MDAEAVLAVAEKDRFYEDPLGTPRRSPAASAGRGLGVAEESGACAGAAAFGELKASADRQMARMVGRLEGARAALAALMHKVSGEASSTLIAALREEAGDEGDDGVKGVPGFRGAARLLMELQEMVVDAGAVRDSVASSFDAMEVSVSALKAAMDEQKWLMDAEKEVYGAVVQGFLREINVESKRTSSSVEGCHLAALQQHATDGTVNSSEECDSLKNETRQLQSTRRNTAEKSDSGRCNQSQHERGISPEETERLMQEKIDSEIRCELQDVLYSATFRDLARELAVRADVHKLTEERDEVDIKSKLQDGIHSTIFKGMVKELADESVDHLIRNSIKDEVQTVSVAKTLNAWKSKVGRFEEALLDQRKLQTREMAKSLKNTPRGTNQEMFVPLTNFQEMLRNFEADICEKIGTATTRLRDLDKQVANVSEQVSSLKRSELTYRRAFTGRCCDLQKAEAEVDLLGDEVELLVGLLRKTYKALDHYSPVLQHYLGVISDFYAFNISEDINQGDDVLAWGGASHVASCSMKILLLFSFLSFVSIASLETMELDLPPEQAPPLADLAAVIHRAAAAAAALSAPSPSSHAAAAVAALRDAHAAIGSFLSHLDTVSASSGDDEPMADGGEEPLEQGAGEQMVGEVEKGLRDCGLQGSKRRKRPVPPSWPLGRRSSGVCETAEAAAAPVLDIEGRRRAAMDLLLQFHA</sequence>
<dbReference type="Proteomes" id="UP000324897">
    <property type="component" value="Unassembled WGS sequence"/>
</dbReference>
<comment type="caution">
    <text evidence="2">The sequence shown here is derived from an EMBL/GenBank/DDBJ whole genome shotgun (WGS) entry which is preliminary data.</text>
</comment>
<reference evidence="2 3" key="1">
    <citation type="journal article" date="2019" name="Sci. Rep.">
        <title>A high-quality genome of Eragrostis curvula grass provides insights into Poaceae evolution and supports new strategies to enhance forage quality.</title>
        <authorList>
            <person name="Carballo J."/>
            <person name="Santos B.A.C.M."/>
            <person name="Zappacosta D."/>
            <person name="Garbus I."/>
            <person name="Selva J.P."/>
            <person name="Gallo C.A."/>
            <person name="Diaz A."/>
            <person name="Albertini E."/>
            <person name="Caccamo M."/>
            <person name="Echenique V."/>
        </authorList>
    </citation>
    <scope>NUCLEOTIDE SEQUENCE [LARGE SCALE GENOMIC DNA]</scope>
    <source>
        <strain evidence="3">cv. Victoria</strain>
        <tissue evidence="2">Leaf</tissue>
    </source>
</reference>
<feature type="non-terminal residue" evidence="2">
    <location>
        <position position="1"/>
    </location>
</feature>
<dbReference type="OrthoDB" id="672370at2759"/>
<proteinExistence type="predicted"/>
<protein>
    <submittedName>
        <fullName evidence="2">Uncharacterized protein</fullName>
    </submittedName>
</protein>
<dbReference type="EMBL" id="RWGY01000031">
    <property type="protein sequence ID" value="TVU15173.1"/>
    <property type="molecule type" value="Genomic_DNA"/>
</dbReference>
<dbReference type="Gramene" id="TVU15173">
    <property type="protein sequence ID" value="TVU15173"/>
    <property type="gene ID" value="EJB05_38680"/>
</dbReference>